<evidence type="ECO:0000256" key="1">
    <source>
        <dbReference type="ARBA" id="ARBA00009176"/>
    </source>
</evidence>
<evidence type="ECO:0000313" key="6">
    <source>
        <dbReference type="EMBL" id="OJJ07422.1"/>
    </source>
</evidence>
<gene>
    <name evidence="6" type="ORF">ASPVEDRAFT_202226</name>
</gene>
<dbReference type="GO" id="GO:0008477">
    <property type="term" value="F:purine nucleosidase activity"/>
    <property type="evidence" value="ECO:0007669"/>
    <property type="project" value="TreeGrafter"/>
</dbReference>
<dbReference type="InterPro" id="IPR001910">
    <property type="entry name" value="Inosine/uridine_hydrolase_dom"/>
</dbReference>
<dbReference type="PANTHER" id="PTHR12304:SF25">
    <property type="entry name" value="INOSINE_URIDINE-PREFERRING NUCLEOSIDE HYDROLASE DOMAIN-CONTAINING PROTEIN"/>
    <property type="match status" value="1"/>
</dbReference>
<dbReference type="STRING" id="1036611.A0A1L9Q167"/>
<feature type="domain" description="Inosine/uridine-preferring nucleoside hydrolase" evidence="5">
    <location>
        <begin position="33"/>
        <end position="355"/>
    </location>
</feature>
<evidence type="ECO:0000259" key="5">
    <source>
        <dbReference type="Pfam" id="PF01156"/>
    </source>
</evidence>
<dbReference type="SUPFAM" id="SSF53590">
    <property type="entry name" value="Nucleoside hydrolase"/>
    <property type="match status" value="1"/>
</dbReference>
<dbReference type="OrthoDB" id="432381at2759"/>
<dbReference type="Proteomes" id="UP000184073">
    <property type="component" value="Unassembled WGS sequence"/>
</dbReference>
<dbReference type="VEuPathDB" id="FungiDB:ASPVEDRAFT_202226"/>
<dbReference type="GO" id="GO:0006152">
    <property type="term" value="P:purine nucleoside catabolic process"/>
    <property type="evidence" value="ECO:0007669"/>
    <property type="project" value="TreeGrafter"/>
</dbReference>
<dbReference type="InterPro" id="IPR036452">
    <property type="entry name" value="Ribo_hydro-like"/>
</dbReference>
<dbReference type="GO" id="GO:0005829">
    <property type="term" value="C:cytosol"/>
    <property type="evidence" value="ECO:0007669"/>
    <property type="project" value="TreeGrafter"/>
</dbReference>
<proteinExistence type="inferred from homology"/>
<keyword evidence="2" id="KW-0378">Hydrolase</keyword>
<feature type="signal peptide" evidence="4">
    <location>
        <begin position="1"/>
        <end position="21"/>
    </location>
</feature>
<dbReference type="InterPro" id="IPR023186">
    <property type="entry name" value="IUNH"/>
</dbReference>
<dbReference type="Pfam" id="PF01156">
    <property type="entry name" value="IU_nuc_hydro"/>
    <property type="match status" value="1"/>
</dbReference>
<organism evidence="6 7">
    <name type="scientific">Aspergillus versicolor CBS 583.65</name>
    <dbReference type="NCBI Taxonomy" id="1036611"/>
    <lineage>
        <taxon>Eukaryota</taxon>
        <taxon>Fungi</taxon>
        <taxon>Dikarya</taxon>
        <taxon>Ascomycota</taxon>
        <taxon>Pezizomycotina</taxon>
        <taxon>Eurotiomycetes</taxon>
        <taxon>Eurotiomycetidae</taxon>
        <taxon>Eurotiales</taxon>
        <taxon>Aspergillaceae</taxon>
        <taxon>Aspergillus</taxon>
        <taxon>Aspergillus subgen. Nidulantes</taxon>
    </lineage>
</organism>
<comment type="similarity">
    <text evidence="1">Belongs to the IUNH family.</text>
</comment>
<dbReference type="AlphaFoldDB" id="A0A1L9Q167"/>
<dbReference type="GeneID" id="63724879"/>
<evidence type="ECO:0000313" key="7">
    <source>
        <dbReference type="Proteomes" id="UP000184073"/>
    </source>
</evidence>
<evidence type="ECO:0000256" key="3">
    <source>
        <dbReference type="ARBA" id="ARBA00023295"/>
    </source>
</evidence>
<keyword evidence="3" id="KW-0326">Glycosidase</keyword>
<accession>A0A1L9Q167</accession>
<keyword evidence="7" id="KW-1185">Reference proteome</keyword>
<dbReference type="RefSeq" id="XP_040673184.1">
    <property type="nucleotide sequence ID" value="XM_040809368.1"/>
</dbReference>
<evidence type="ECO:0000256" key="2">
    <source>
        <dbReference type="ARBA" id="ARBA00022801"/>
    </source>
</evidence>
<dbReference type="PANTHER" id="PTHR12304">
    <property type="entry name" value="INOSINE-URIDINE PREFERRING NUCLEOSIDE HYDROLASE"/>
    <property type="match status" value="1"/>
</dbReference>
<protein>
    <recommendedName>
        <fullName evidence="5">Inosine/uridine-preferring nucleoside hydrolase domain-containing protein</fullName>
    </recommendedName>
</protein>
<reference evidence="7" key="1">
    <citation type="journal article" date="2017" name="Genome Biol.">
        <title>Comparative genomics reveals high biological diversity and specific adaptations in the industrially and medically important fungal genus Aspergillus.</title>
        <authorList>
            <person name="de Vries R.P."/>
            <person name="Riley R."/>
            <person name="Wiebenga A."/>
            <person name="Aguilar-Osorio G."/>
            <person name="Amillis S."/>
            <person name="Uchima C.A."/>
            <person name="Anderluh G."/>
            <person name="Asadollahi M."/>
            <person name="Askin M."/>
            <person name="Barry K."/>
            <person name="Battaglia E."/>
            <person name="Bayram O."/>
            <person name="Benocci T."/>
            <person name="Braus-Stromeyer S.A."/>
            <person name="Caldana C."/>
            <person name="Canovas D."/>
            <person name="Cerqueira G.C."/>
            <person name="Chen F."/>
            <person name="Chen W."/>
            <person name="Choi C."/>
            <person name="Clum A."/>
            <person name="Dos Santos R.A."/>
            <person name="Damasio A.R."/>
            <person name="Diallinas G."/>
            <person name="Emri T."/>
            <person name="Fekete E."/>
            <person name="Flipphi M."/>
            <person name="Freyberg S."/>
            <person name="Gallo A."/>
            <person name="Gournas C."/>
            <person name="Habgood R."/>
            <person name="Hainaut M."/>
            <person name="Harispe M.L."/>
            <person name="Henrissat B."/>
            <person name="Hilden K.S."/>
            <person name="Hope R."/>
            <person name="Hossain A."/>
            <person name="Karabika E."/>
            <person name="Karaffa L."/>
            <person name="Karanyi Z."/>
            <person name="Krasevec N."/>
            <person name="Kuo A."/>
            <person name="Kusch H."/>
            <person name="LaButti K."/>
            <person name="Lagendijk E.L."/>
            <person name="Lapidus A."/>
            <person name="Levasseur A."/>
            <person name="Lindquist E."/>
            <person name="Lipzen A."/>
            <person name="Logrieco A.F."/>
            <person name="MacCabe A."/>
            <person name="Maekelae M.R."/>
            <person name="Malavazi I."/>
            <person name="Melin P."/>
            <person name="Meyer V."/>
            <person name="Mielnichuk N."/>
            <person name="Miskei M."/>
            <person name="Molnar A.P."/>
            <person name="Mule G."/>
            <person name="Ngan C.Y."/>
            <person name="Orejas M."/>
            <person name="Orosz E."/>
            <person name="Ouedraogo J.P."/>
            <person name="Overkamp K.M."/>
            <person name="Park H.-S."/>
            <person name="Perrone G."/>
            <person name="Piumi F."/>
            <person name="Punt P.J."/>
            <person name="Ram A.F."/>
            <person name="Ramon A."/>
            <person name="Rauscher S."/>
            <person name="Record E."/>
            <person name="Riano-Pachon D.M."/>
            <person name="Robert V."/>
            <person name="Roehrig J."/>
            <person name="Ruller R."/>
            <person name="Salamov A."/>
            <person name="Salih N.S."/>
            <person name="Samson R.A."/>
            <person name="Sandor E."/>
            <person name="Sanguinetti M."/>
            <person name="Schuetze T."/>
            <person name="Sepcic K."/>
            <person name="Shelest E."/>
            <person name="Sherlock G."/>
            <person name="Sophianopoulou V."/>
            <person name="Squina F.M."/>
            <person name="Sun H."/>
            <person name="Susca A."/>
            <person name="Todd R.B."/>
            <person name="Tsang A."/>
            <person name="Unkles S.E."/>
            <person name="van de Wiele N."/>
            <person name="van Rossen-Uffink D."/>
            <person name="Oliveira J.V."/>
            <person name="Vesth T.C."/>
            <person name="Visser J."/>
            <person name="Yu J.-H."/>
            <person name="Zhou M."/>
            <person name="Andersen M.R."/>
            <person name="Archer D.B."/>
            <person name="Baker S.E."/>
            <person name="Benoit I."/>
            <person name="Brakhage A.A."/>
            <person name="Braus G.H."/>
            <person name="Fischer R."/>
            <person name="Frisvad J.C."/>
            <person name="Goldman G.H."/>
            <person name="Houbraken J."/>
            <person name="Oakley B."/>
            <person name="Pocsi I."/>
            <person name="Scazzocchio C."/>
            <person name="Seiboth B."/>
            <person name="vanKuyk P.A."/>
            <person name="Wortman J."/>
            <person name="Dyer P.S."/>
            <person name="Grigoriev I.V."/>
        </authorList>
    </citation>
    <scope>NUCLEOTIDE SEQUENCE [LARGE SCALE GENOMIC DNA]</scope>
    <source>
        <strain evidence="7">CBS 583.65</strain>
    </source>
</reference>
<dbReference type="Gene3D" id="3.90.245.10">
    <property type="entry name" value="Ribonucleoside hydrolase-like"/>
    <property type="match status" value="1"/>
</dbReference>
<keyword evidence="4" id="KW-0732">Signal</keyword>
<feature type="chain" id="PRO_5012996283" description="Inosine/uridine-preferring nucleoside hydrolase domain-containing protein" evidence="4">
    <location>
        <begin position="22"/>
        <end position="370"/>
    </location>
</feature>
<dbReference type="EMBL" id="KV878137">
    <property type="protein sequence ID" value="OJJ07422.1"/>
    <property type="molecule type" value="Genomic_DNA"/>
</dbReference>
<evidence type="ECO:0000256" key="4">
    <source>
        <dbReference type="SAM" id="SignalP"/>
    </source>
</evidence>
<sequence>MWSSIQLPALIILATAISVLGDTDAESEKRYAILDNDWLAVSFLPFLMAMKGGMEVLGLVSDTANSWQKQCGLHALANLEVGNLTCIPVYQGATWPLINTPARFQAWEAVHGKLPFQGAFGLQNISAEQQGKNPASGDPNRVVEEAFVEGFPKTQFDNSTNGPSFMVQMVRKYPHQVSIYAAGALTNVALAVRMDPKFASLAKELVIMGGYVDFNMLQAGGDMEQANINSDINLMSDPEAAKIAINANFPDIVIAGNVANQVQCTQEYLDEVYQVKNPYTALFHDHYGTKFPFWDETAAALMVDHSIALNTTSLYADIDISYGSPGYGNIRLYREELKPPGVREVTYVNRIDGDKLKDMMTSAMWEPPTC</sequence>
<name>A0A1L9Q167_ASPVE</name>